<dbReference type="Proteomes" id="UP000030106">
    <property type="component" value="Unassembled WGS sequence"/>
</dbReference>
<dbReference type="InterPro" id="IPR021765">
    <property type="entry name" value="UstYa-like"/>
</dbReference>
<dbReference type="OrthoDB" id="3687641at2759"/>
<dbReference type="HOGENOM" id="CLU_042941_2_2_1"/>
<keyword evidence="2" id="KW-0812">Transmembrane</keyword>
<feature type="transmembrane region" description="Helical" evidence="2">
    <location>
        <begin position="49"/>
        <end position="71"/>
    </location>
</feature>
<dbReference type="PANTHER" id="PTHR33365">
    <property type="entry name" value="YALI0B05434P"/>
    <property type="match status" value="1"/>
</dbReference>
<dbReference type="Pfam" id="PF11807">
    <property type="entry name" value="UstYa"/>
    <property type="match status" value="1"/>
</dbReference>
<dbReference type="eggNOG" id="ENOG502T1QG">
    <property type="taxonomic scope" value="Eukaryota"/>
</dbReference>
<dbReference type="PANTHER" id="PTHR33365:SF7">
    <property type="entry name" value="TAT PATHWAY SIGNAL SEQUENCE"/>
    <property type="match status" value="1"/>
</dbReference>
<gene>
    <name evidence="3" type="ORF">BBAD15_g6891</name>
</gene>
<dbReference type="GO" id="GO:0043386">
    <property type="term" value="P:mycotoxin biosynthetic process"/>
    <property type="evidence" value="ECO:0007669"/>
    <property type="project" value="InterPro"/>
</dbReference>
<evidence type="ECO:0000313" key="3">
    <source>
        <dbReference type="EMBL" id="KGQ07810.1"/>
    </source>
</evidence>
<evidence type="ECO:0000256" key="1">
    <source>
        <dbReference type="ARBA" id="ARBA00035112"/>
    </source>
</evidence>
<comment type="caution">
    <text evidence="3">The sequence shown here is derived from an EMBL/GenBank/DDBJ whole genome shotgun (WGS) entry which is preliminary data.</text>
</comment>
<accession>A0A0A2VNT4</accession>
<keyword evidence="2" id="KW-1133">Transmembrane helix</keyword>
<dbReference type="AlphaFoldDB" id="A0A0A2VNT4"/>
<sequence length="293" mass="33981">MFSQKPSKKRSNDFMDGPDAESLLSDQLQEKLILDSPYERSKRNGRLNILLHIAIISFYGIIAILLLLWAAKLRGTKCACEIGAVYSPAKTAVEYQKQIINHKVFEESNFKGMPRPEVDDAWENLLQSLQDNDIRVQKQDLEKANLKSVPLNDEKGGYFVTLDVYHTLHCVNHIRKSYYSDYYHNPNPVAQQREHFDHCIDLLRQTLMCHGDISLHPFEWIDEYRFPWPTEQTEHQCRNWDKLVAWSKEHSIPNLEGPILTHPTLGISWRGDEPDWATGVATSRSSFTSPFRK</sequence>
<evidence type="ECO:0008006" key="5">
    <source>
        <dbReference type="Google" id="ProtNLM"/>
    </source>
</evidence>
<dbReference type="STRING" id="1245745.A0A0A2VNT4"/>
<organism evidence="3 4">
    <name type="scientific">Beauveria bassiana D1-5</name>
    <dbReference type="NCBI Taxonomy" id="1245745"/>
    <lineage>
        <taxon>Eukaryota</taxon>
        <taxon>Fungi</taxon>
        <taxon>Dikarya</taxon>
        <taxon>Ascomycota</taxon>
        <taxon>Pezizomycotina</taxon>
        <taxon>Sordariomycetes</taxon>
        <taxon>Hypocreomycetidae</taxon>
        <taxon>Hypocreales</taxon>
        <taxon>Cordycipitaceae</taxon>
        <taxon>Beauveria</taxon>
    </lineage>
</organism>
<evidence type="ECO:0000256" key="2">
    <source>
        <dbReference type="SAM" id="Phobius"/>
    </source>
</evidence>
<evidence type="ECO:0000313" key="4">
    <source>
        <dbReference type="Proteomes" id="UP000030106"/>
    </source>
</evidence>
<reference evidence="3 4" key="1">
    <citation type="submission" date="2012-10" db="EMBL/GenBank/DDBJ databases">
        <title>Genome sequencing and analysis of entomopathogenic fungi Beauveria bassiana D1-5.</title>
        <authorList>
            <person name="Li Q."/>
            <person name="Wang L."/>
            <person name="Zhang Z."/>
            <person name="Wang Q."/>
            <person name="Ren J."/>
            <person name="Wang M."/>
            <person name="Xu W."/>
            <person name="Wang J."/>
            <person name="Lu Y."/>
            <person name="Du Q."/>
            <person name="Sun Z."/>
        </authorList>
    </citation>
    <scope>NUCLEOTIDE SEQUENCE [LARGE SCALE GENOMIC DNA]</scope>
    <source>
        <strain evidence="3 4">D1-5</strain>
    </source>
</reference>
<protein>
    <recommendedName>
        <fullName evidence="5">Tat pathway signal sequence</fullName>
    </recommendedName>
</protein>
<name>A0A0A2VNT4_BEABA</name>
<proteinExistence type="inferred from homology"/>
<comment type="similarity">
    <text evidence="1">Belongs to the ustYa family.</text>
</comment>
<keyword evidence="2" id="KW-0472">Membrane</keyword>
<dbReference type="EMBL" id="ANFO01000640">
    <property type="protein sequence ID" value="KGQ07810.1"/>
    <property type="molecule type" value="Genomic_DNA"/>
</dbReference>